<name>A0A498PPU7_9MYCO</name>
<keyword evidence="2" id="KW-1185">Reference proteome</keyword>
<dbReference type="EMBL" id="UPHQ01000006">
    <property type="protein sequence ID" value="VBA32700.1"/>
    <property type="molecule type" value="Genomic_DNA"/>
</dbReference>
<gene>
    <name evidence="1" type="ORF">LAUMK13_00129</name>
</gene>
<protein>
    <submittedName>
        <fullName evidence="1">Uncharacterized protein</fullName>
    </submittedName>
</protein>
<accession>A0A498PPU7</accession>
<organism evidence="1 2">
    <name type="scientific">Mycobacterium innocens</name>
    <dbReference type="NCBI Taxonomy" id="2341083"/>
    <lineage>
        <taxon>Bacteria</taxon>
        <taxon>Bacillati</taxon>
        <taxon>Actinomycetota</taxon>
        <taxon>Actinomycetes</taxon>
        <taxon>Mycobacteriales</taxon>
        <taxon>Mycobacteriaceae</taxon>
        <taxon>Mycobacterium</taxon>
    </lineage>
</organism>
<sequence>MPRTADDSWDIATSVGATAVMVARPVTLRAV</sequence>
<reference evidence="1 2" key="1">
    <citation type="submission" date="2018-09" db="EMBL/GenBank/DDBJ databases">
        <authorList>
            <person name="Tagini F."/>
        </authorList>
    </citation>
    <scope>NUCLEOTIDE SEQUENCE [LARGE SCALE GENOMIC DNA]</scope>
    <source>
        <strain evidence="1 2">MK13</strain>
    </source>
</reference>
<evidence type="ECO:0000313" key="2">
    <source>
        <dbReference type="Proteomes" id="UP000267289"/>
    </source>
</evidence>
<dbReference type="AlphaFoldDB" id="A0A498PPU7"/>
<evidence type="ECO:0000313" key="1">
    <source>
        <dbReference type="EMBL" id="VBA32700.1"/>
    </source>
</evidence>
<dbReference type="Proteomes" id="UP000267289">
    <property type="component" value="Unassembled WGS sequence"/>
</dbReference>
<proteinExistence type="predicted"/>